<feature type="domain" description="Bacterial Ig-like" evidence="3">
    <location>
        <begin position="768"/>
        <end position="855"/>
    </location>
</feature>
<dbReference type="SUPFAM" id="SSF49464">
    <property type="entry name" value="Carboxypeptidase regulatory domain-like"/>
    <property type="match status" value="1"/>
</dbReference>
<proteinExistence type="predicted"/>
<feature type="region of interest" description="Disordered" evidence="1">
    <location>
        <begin position="337"/>
        <end position="357"/>
    </location>
</feature>
<gene>
    <name evidence="4" type="ORF">RDV89_20055</name>
</gene>
<dbReference type="InterPro" id="IPR008969">
    <property type="entry name" value="CarboxyPept-like_regulatory"/>
</dbReference>
<evidence type="ECO:0000313" key="5">
    <source>
        <dbReference type="Proteomes" id="UP001268542"/>
    </source>
</evidence>
<feature type="signal peptide" evidence="2">
    <location>
        <begin position="1"/>
        <end position="32"/>
    </location>
</feature>
<dbReference type="Gene3D" id="2.60.40.10">
    <property type="entry name" value="Immunoglobulins"/>
    <property type="match status" value="1"/>
</dbReference>
<accession>A0ABU3Q1L2</accession>
<comment type="caution">
    <text evidence="4">The sequence shown here is derived from an EMBL/GenBank/DDBJ whole genome shotgun (WGS) entry which is preliminary data.</text>
</comment>
<evidence type="ECO:0000259" key="3">
    <source>
        <dbReference type="Pfam" id="PF16640"/>
    </source>
</evidence>
<name>A0ABU3Q1L2_9ACTN</name>
<keyword evidence="5" id="KW-1185">Reference proteome</keyword>
<dbReference type="InterPro" id="IPR013783">
    <property type="entry name" value="Ig-like_fold"/>
</dbReference>
<dbReference type="Pfam" id="PF16640">
    <property type="entry name" value="Big_3_5"/>
    <property type="match status" value="1"/>
</dbReference>
<evidence type="ECO:0000256" key="2">
    <source>
        <dbReference type="SAM" id="SignalP"/>
    </source>
</evidence>
<feature type="compositionally biased region" description="Polar residues" evidence="1">
    <location>
        <begin position="347"/>
        <end position="357"/>
    </location>
</feature>
<protein>
    <submittedName>
        <fullName evidence="4">Ig-like domain repeat protein</fullName>
    </submittedName>
</protein>
<dbReference type="EMBL" id="JAVYII010000011">
    <property type="protein sequence ID" value="MDT9595388.1"/>
    <property type="molecule type" value="Genomic_DNA"/>
</dbReference>
<feature type="compositionally biased region" description="Polar residues" evidence="1">
    <location>
        <begin position="573"/>
        <end position="582"/>
    </location>
</feature>
<organism evidence="4 5">
    <name type="scientific">Nocardioides imazamoxiresistens</name>
    <dbReference type="NCBI Taxonomy" id="3231893"/>
    <lineage>
        <taxon>Bacteria</taxon>
        <taxon>Bacillati</taxon>
        <taxon>Actinomycetota</taxon>
        <taxon>Actinomycetes</taxon>
        <taxon>Propionibacteriales</taxon>
        <taxon>Nocardioidaceae</taxon>
        <taxon>Nocardioides</taxon>
    </lineage>
</organism>
<sequence length="857" mass="88285">MAHPLRRVLGALVAALAVLVSALTLLAPAAGAAPAGAGPRVDDLRTDGYVEVSGTVRRADRAPLVDAWVDVYRWNGSTFAATGTSAQVAADGTYSLQVTAVGTYALEAGDLAEDTDLVTSNGTPTLPTSATGAGTFAVTETSGPVVRPEMVLPRADTVGGTVLDAAGAGLSGVVVSFLVWDPTARAWDYAESTTSGQGGAYATRRDYFTAGESVTVELSARGHATTYLGGGTDLPASPTTGTSRVVPASGSLALGATRLAATTERPVSGVVSTASGPLAGAVVEAAIWRTEPDGTSYWDYLDDVETDASGRYTLYAPAGAVVTTAYVARGHQTLYLGGSTEEPGRPTATNSRTVPASGTLTLPGVTLSPLPSVSGRVVTGSGTPVVDATVTVLQWSQDADGWYVEDVDDVSTDADGRYTVYATPGTRITLQIASVHHNLAWVPGAPGSAPTDATALTMTSASIDVGTTTLTDAPVATGRFVDASGAPVVDGFVWVYVWLPDEKAWAVDWFASTDADGRFEAALERGQRYAFALETETGTLLYGGGTELPHAPKVANSVIAPKSGTVDLGTTGDGSTQITARSTPGAPTGTRRPGSELRAAPDPAWSVSGTTVTYQWLADTIAIPGANQSTFTPQPAHNGMNVSVRYTVNRTGYRSGSAVSPTVPVAYAAPTASVLPRIHGPRAYDETLTATPGTWNVSGLTFSYQWLRNGSPIPGATGTAYRVAATDANQNLSLRVTATRRGYDTGTATSVVSKVARLRSSTALALHATTVRATQNARVKVAVSAESKVGPTGRVQIKHGTRVLATVDLTAAHRGWLGSVTLPRLAAGTYTLTATYLPTSGNIESSTSSRVTLRVDR</sequence>
<feature type="region of interest" description="Disordered" evidence="1">
    <location>
        <begin position="568"/>
        <end position="604"/>
    </location>
</feature>
<evidence type="ECO:0000313" key="4">
    <source>
        <dbReference type="EMBL" id="MDT9595388.1"/>
    </source>
</evidence>
<dbReference type="Gene3D" id="2.60.40.1120">
    <property type="entry name" value="Carboxypeptidase-like, regulatory domain"/>
    <property type="match status" value="1"/>
</dbReference>
<dbReference type="RefSeq" id="WP_315736065.1">
    <property type="nucleotide sequence ID" value="NZ_JAVYII010000011.1"/>
</dbReference>
<dbReference type="InterPro" id="IPR032109">
    <property type="entry name" value="Big_3_5"/>
</dbReference>
<reference evidence="4 5" key="1">
    <citation type="submission" date="2023-08" db="EMBL/GenBank/DDBJ databases">
        <title>Nocardioides seae sp. nov., a bacterium isolated from a soil.</title>
        <authorList>
            <person name="Wang X."/>
        </authorList>
    </citation>
    <scope>NUCLEOTIDE SEQUENCE [LARGE SCALE GENOMIC DNA]</scope>
    <source>
        <strain evidence="4 5">YZH12</strain>
    </source>
</reference>
<feature type="chain" id="PRO_5046079232" evidence="2">
    <location>
        <begin position="33"/>
        <end position="857"/>
    </location>
</feature>
<evidence type="ECO:0000256" key="1">
    <source>
        <dbReference type="SAM" id="MobiDB-lite"/>
    </source>
</evidence>
<dbReference type="Gene3D" id="2.60.40.2700">
    <property type="match status" value="2"/>
</dbReference>
<keyword evidence="2" id="KW-0732">Signal</keyword>
<dbReference type="Proteomes" id="UP001268542">
    <property type="component" value="Unassembled WGS sequence"/>
</dbReference>